<dbReference type="STRING" id="92696.A0A4R0RXP3"/>
<proteinExistence type="predicted"/>
<comment type="subcellular location">
    <subcellularLocation>
        <location evidence="1">Nucleus</location>
    </subcellularLocation>
</comment>
<dbReference type="Proteomes" id="UP000292702">
    <property type="component" value="Unassembled WGS sequence"/>
</dbReference>
<dbReference type="AlphaFoldDB" id="A0A4R0RXP3"/>
<protein>
    <recommendedName>
        <fullName evidence="4">RED-like N-terminal domain-containing protein</fullName>
    </recommendedName>
</protein>
<dbReference type="PANTHER" id="PTHR12765">
    <property type="entry name" value="RED PROTEIN IK FACTOR CYTOKINE IK"/>
    <property type="match status" value="1"/>
</dbReference>
<feature type="domain" description="RED-like N-terminal" evidence="4">
    <location>
        <begin position="133"/>
        <end position="252"/>
    </location>
</feature>
<comment type="caution">
    <text evidence="5">The sequence shown here is derived from an EMBL/GenBank/DDBJ whole genome shotgun (WGS) entry which is preliminary data.</text>
</comment>
<feature type="compositionally biased region" description="Basic residues" evidence="3">
    <location>
        <begin position="300"/>
        <end position="310"/>
    </location>
</feature>
<feature type="compositionally biased region" description="Basic residues" evidence="3">
    <location>
        <begin position="470"/>
        <end position="481"/>
    </location>
</feature>
<dbReference type="Pfam" id="PF07808">
    <property type="entry name" value="RED_N"/>
    <property type="match status" value="1"/>
</dbReference>
<dbReference type="InterPro" id="IPR012916">
    <property type="entry name" value="RED_N"/>
</dbReference>
<evidence type="ECO:0000259" key="4">
    <source>
        <dbReference type="Pfam" id="PF07808"/>
    </source>
</evidence>
<accession>A0A4R0RXP3</accession>
<keyword evidence="6" id="KW-1185">Reference proteome</keyword>
<organism evidence="5 6">
    <name type="scientific">Steccherinum ochraceum</name>
    <dbReference type="NCBI Taxonomy" id="92696"/>
    <lineage>
        <taxon>Eukaryota</taxon>
        <taxon>Fungi</taxon>
        <taxon>Dikarya</taxon>
        <taxon>Basidiomycota</taxon>
        <taxon>Agaricomycotina</taxon>
        <taxon>Agaricomycetes</taxon>
        <taxon>Polyporales</taxon>
        <taxon>Steccherinaceae</taxon>
        <taxon>Steccherinum</taxon>
    </lineage>
</organism>
<feature type="region of interest" description="Disordered" evidence="3">
    <location>
        <begin position="99"/>
        <end position="158"/>
    </location>
</feature>
<dbReference type="InterPro" id="IPR039896">
    <property type="entry name" value="Red-like"/>
</dbReference>
<evidence type="ECO:0000256" key="1">
    <source>
        <dbReference type="ARBA" id="ARBA00004123"/>
    </source>
</evidence>
<feature type="region of interest" description="Disordered" evidence="3">
    <location>
        <begin position="230"/>
        <end position="272"/>
    </location>
</feature>
<feature type="compositionally biased region" description="Acidic residues" evidence="3">
    <location>
        <begin position="366"/>
        <end position="375"/>
    </location>
</feature>
<keyword evidence="2" id="KW-0539">Nucleus</keyword>
<feature type="compositionally biased region" description="Basic and acidic residues" evidence="3">
    <location>
        <begin position="487"/>
        <end position="508"/>
    </location>
</feature>
<feature type="compositionally biased region" description="Basic and acidic residues" evidence="3">
    <location>
        <begin position="410"/>
        <end position="430"/>
    </location>
</feature>
<evidence type="ECO:0000313" key="5">
    <source>
        <dbReference type="EMBL" id="TCD71805.1"/>
    </source>
</evidence>
<feature type="compositionally biased region" description="Basic and acidic residues" evidence="3">
    <location>
        <begin position="141"/>
        <end position="158"/>
    </location>
</feature>
<dbReference type="OrthoDB" id="3366823at2759"/>
<evidence type="ECO:0000256" key="2">
    <source>
        <dbReference type="ARBA" id="ARBA00023242"/>
    </source>
</evidence>
<feature type="region of interest" description="Disordered" evidence="3">
    <location>
        <begin position="284"/>
        <end position="508"/>
    </location>
</feature>
<feature type="compositionally biased region" description="Basic and acidic residues" evidence="3">
    <location>
        <begin position="249"/>
        <end position="272"/>
    </location>
</feature>
<gene>
    <name evidence="5" type="ORF">EIP91_003148</name>
</gene>
<evidence type="ECO:0000313" key="6">
    <source>
        <dbReference type="Proteomes" id="UP000292702"/>
    </source>
</evidence>
<feature type="compositionally biased region" description="Acidic residues" evidence="3">
    <location>
        <begin position="431"/>
        <end position="440"/>
    </location>
</feature>
<name>A0A4R0RXP3_9APHY</name>
<evidence type="ECO:0000256" key="3">
    <source>
        <dbReference type="SAM" id="MobiDB-lite"/>
    </source>
</evidence>
<sequence>MRTGAERLEATIESLVALSLSAKECLNQSRFNLVGGKDDRSTRQTLGSIRYSWKSHGRFRAEKPTEFRKLVTGSRVQTFRLGDQDCGNMDQDHFRKLLSTSSNGRPAASTSSTSVSKKPSKSKSKKADEPAFKPRAVKKASTKEGAYRDRATERRLGKESDYAQIEALAEDFEKRAAAENTDKTQIEEQRKYLGGDGDHSVLVKGLDFALLEQNKAKAFSSAADDDTLEQAFLEGTSAEPAPSTSKKRTREDIVRELKTKRPKTGDGVEKDLTLDEAKKAGKFKPIGFKPIGGAGEEGKKKKVKKVKKKKAVEGGDDAGSKASEGAQLAPDVEMKESAKAPVSPPEPEPEDVDIFADAGEYTGLDLGDDDEDDDEGKPQKAVESDEEVTPVPMRANWFDDKEEEEAPAPPKEEAKSTSPHPDHAEPRGEEGAEEDDGEEDAPMRLVPLQSSSIPSIKDILAMDDAAQKDQKRKARKEKKKGALGAEGKVDRDYQRLKSYTEKKAAASS</sequence>
<reference evidence="5 6" key="1">
    <citation type="submission" date="2018-11" db="EMBL/GenBank/DDBJ databases">
        <title>Genome assembly of Steccherinum ochraceum LE-BIN_3174, the white-rot fungus of the Steccherinaceae family (The Residual Polyporoid clade, Polyporales, Basidiomycota).</title>
        <authorList>
            <person name="Fedorova T.V."/>
            <person name="Glazunova O.A."/>
            <person name="Landesman E.O."/>
            <person name="Moiseenko K.V."/>
            <person name="Psurtseva N.V."/>
            <person name="Savinova O.S."/>
            <person name="Shakhova N.V."/>
            <person name="Tyazhelova T.V."/>
            <person name="Vasina D.V."/>
        </authorList>
    </citation>
    <scope>NUCLEOTIDE SEQUENCE [LARGE SCALE GENOMIC DNA]</scope>
    <source>
        <strain evidence="5 6">LE-BIN_3174</strain>
    </source>
</reference>
<dbReference type="GO" id="GO:0005634">
    <property type="term" value="C:nucleus"/>
    <property type="evidence" value="ECO:0007669"/>
    <property type="project" value="UniProtKB-SubCell"/>
</dbReference>
<dbReference type="EMBL" id="RWJN01000002">
    <property type="protein sequence ID" value="TCD71805.1"/>
    <property type="molecule type" value="Genomic_DNA"/>
</dbReference>